<dbReference type="Pfam" id="PF04909">
    <property type="entry name" value="Amidohydro_2"/>
    <property type="match status" value="1"/>
</dbReference>
<dbReference type="PANTHER" id="PTHR43569:SF1">
    <property type="entry name" value="BLL3371 PROTEIN"/>
    <property type="match status" value="1"/>
</dbReference>
<proteinExistence type="inferred from homology"/>
<feature type="domain" description="Amidohydrolase-related" evidence="2">
    <location>
        <begin position="31"/>
        <end position="324"/>
    </location>
</feature>
<dbReference type="InterPro" id="IPR032466">
    <property type="entry name" value="Metal_Hydrolase"/>
</dbReference>
<keyword evidence="3" id="KW-0378">Hydrolase</keyword>
<dbReference type="InterPro" id="IPR052350">
    <property type="entry name" value="Metallo-dep_Lactonases"/>
</dbReference>
<comment type="similarity">
    <text evidence="1">Belongs to the metallo-dependent hydrolases superfamily.</text>
</comment>
<dbReference type="AlphaFoldDB" id="A0A6J4HK03"/>
<accession>A0A6J4HK03</accession>
<evidence type="ECO:0000259" key="2">
    <source>
        <dbReference type="Pfam" id="PF04909"/>
    </source>
</evidence>
<evidence type="ECO:0000256" key="1">
    <source>
        <dbReference type="ARBA" id="ARBA00038310"/>
    </source>
</evidence>
<dbReference type="PANTHER" id="PTHR43569">
    <property type="entry name" value="AMIDOHYDROLASE"/>
    <property type="match status" value="1"/>
</dbReference>
<name>A0A6J4HK03_9CHLR</name>
<dbReference type="Gene3D" id="3.20.20.140">
    <property type="entry name" value="Metal-dependent hydrolases"/>
    <property type="match status" value="1"/>
</dbReference>
<gene>
    <name evidence="3" type="ORF">AVDCRST_MAG77-698</name>
</gene>
<protein>
    <submittedName>
        <fullName evidence="3">L-fuconolactone hydrolase</fullName>
    </submittedName>
</protein>
<organism evidence="3">
    <name type="scientific">uncultured Chloroflexota bacterium</name>
    <dbReference type="NCBI Taxonomy" id="166587"/>
    <lineage>
        <taxon>Bacteria</taxon>
        <taxon>Bacillati</taxon>
        <taxon>Chloroflexota</taxon>
        <taxon>environmental samples</taxon>
    </lineage>
</organism>
<sequence>MSSTASSSPTSTIPALQRSLPDTLGDLEITDPHHHLWDLSANYYPWLTDRITPRVCGEYGAIRRNYLLEDFRRDTAPLNVVRTIHVQAEHDRGDPVRETRWLQQVADRLESDGVPHGIVAYADLSRDDAAAVLDAHAQAPNLRGIRQMLHESLIDTQHPSSPSSTPLEHPTWWRNIGLLRKRGLSFDLQVYPQQMARALDLLRAYPDVQFVLCHTGQPVRRDPEGLEDWRRGMRLLAQAPNLAVKISGLGMFDRAWTVESLRPILLETIDTFGAGRCCFASNFPVDGMMATYADLWRAYGAITAAFSPGERAGLFSANARRVYRV</sequence>
<evidence type="ECO:0000313" key="3">
    <source>
        <dbReference type="EMBL" id="CAA9225416.1"/>
    </source>
</evidence>
<dbReference type="EMBL" id="CADCTC010000048">
    <property type="protein sequence ID" value="CAA9225416.1"/>
    <property type="molecule type" value="Genomic_DNA"/>
</dbReference>
<dbReference type="GO" id="GO:0016787">
    <property type="term" value="F:hydrolase activity"/>
    <property type="evidence" value="ECO:0007669"/>
    <property type="project" value="UniProtKB-KW"/>
</dbReference>
<dbReference type="InterPro" id="IPR006680">
    <property type="entry name" value="Amidohydro-rel"/>
</dbReference>
<dbReference type="SUPFAM" id="SSF51556">
    <property type="entry name" value="Metallo-dependent hydrolases"/>
    <property type="match status" value="1"/>
</dbReference>
<reference evidence="3" key="1">
    <citation type="submission" date="2020-02" db="EMBL/GenBank/DDBJ databases">
        <authorList>
            <person name="Meier V. D."/>
        </authorList>
    </citation>
    <scope>NUCLEOTIDE SEQUENCE</scope>
    <source>
        <strain evidence="3">AVDCRST_MAG77</strain>
    </source>
</reference>